<evidence type="ECO:0000313" key="4">
    <source>
        <dbReference type="Proteomes" id="UP000186058"/>
    </source>
</evidence>
<feature type="domain" description="SLH" evidence="2">
    <location>
        <begin position="43"/>
        <end position="104"/>
    </location>
</feature>
<dbReference type="Proteomes" id="UP000186058">
    <property type="component" value="Unassembled WGS sequence"/>
</dbReference>
<keyword evidence="4" id="KW-1185">Reference proteome</keyword>
<evidence type="ECO:0000256" key="1">
    <source>
        <dbReference type="ARBA" id="ARBA00022729"/>
    </source>
</evidence>
<sequence length="963" mass="98911">MSDMSYPTKEKSQFMNVQGGEKKVMKKILSVALSTAMAFSMFASVAFGETATATTPQAKFDALAAKGVLNGYPDGKAHLEKDLTRAEFAKIVTKLFGLTEVTGKLSYKDKGYTASNWAVPYIEAASAAKLMQGKDTVKGIFDYNGKVTVEEVAAVLFRALKLETPATTDNSASAWAKGYAQAVINAGLVAQGTNFKANATRSLVVEAAYAVDTMTKAPAIKTVEVLDASTLSVTFVDGKTAEIKLATALVADKATEVSFTYNGYSYKYTVTLTAPQVKTVTVLNAKQIQVVFNRTVDETSAETVTNYTYQTNAMSKAQAIPAKGTNGTDIELGADKRTVTITTPAALNSSLGGITAGTPFKFTVTGVKDTSAATVADYTATLTSSDSVAPVLTAASATAKTTTNVVTLTFSEPVDPTGAIVYVGGTAAKSEAGSTPTTIKVTTGQTLTAGKSYEISALNFKDFAGNFLAPNPTALSVAVSSDVVAPVVQSVTATRDNLIKVVFDKNVAAPITGAVKLLDGNGNPVTVLNSKPDGKNLNVELGTVPFNSAGTFTGTLILTDAIQDTLGNAKTTTSHAVTLTKDVIAPVVQSASYDTSKIATGEIVVKFSEDVTASGSASAFSLINANGVVVNSPTLVSAIGDANDSTQLRVTTSTALTSGTYTLRVNNGVAKDKSTQTNSNGAAVLSFTVGASSDSGKPEVATTATPVPAANRLAGNQIKITMKDNIGLDLVSVQNVSNYLLNGKALPSGAYVTVVLDSGVSESAATGITAVINLPAGSIASTEGYTLNVTNVKDKAGNIANAVAVSGLGLNDDVSPVMNSATISSNGLVVLGFSENVSTVTAGTYDDFEFVINNVTVAGSNVQNIATFAPGTGTDAGKYVVTFKQLVDATGQLFLDVDGSGTYTAGDILIQTASTASNGTFDVNKVATLTVRVSNAANTVTDVVKSPSPFANPITTGTSITVK</sequence>
<keyword evidence="1" id="KW-0732">Signal</keyword>
<dbReference type="EMBL" id="LVWI01000042">
    <property type="protein sequence ID" value="OKP85853.1"/>
    <property type="molecule type" value="Genomic_DNA"/>
</dbReference>
<gene>
    <name evidence="3" type="ORF">A3844_15055</name>
</gene>
<dbReference type="Gene3D" id="2.60.40.1220">
    <property type="match status" value="3"/>
</dbReference>
<evidence type="ECO:0000313" key="3">
    <source>
        <dbReference type="EMBL" id="OKP85853.1"/>
    </source>
</evidence>
<dbReference type="PROSITE" id="PS51272">
    <property type="entry name" value="SLH"/>
    <property type="match status" value="2"/>
</dbReference>
<dbReference type="InterPro" id="IPR014755">
    <property type="entry name" value="Cu-Rt/internalin_Ig-like"/>
</dbReference>
<feature type="domain" description="SLH" evidence="2">
    <location>
        <begin position="105"/>
        <end position="170"/>
    </location>
</feature>
<comment type="caution">
    <text evidence="3">The sequence shown here is derived from an EMBL/GenBank/DDBJ whole genome shotgun (WGS) entry which is preliminary data.</text>
</comment>
<proteinExistence type="predicted"/>
<evidence type="ECO:0000259" key="2">
    <source>
        <dbReference type="PROSITE" id="PS51272"/>
    </source>
</evidence>
<reference evidence="3 4" key="1">
    <citation type="submission" date="2016-03" db="EMBL/GenBank/DDBJ databases">
        <authorList>
            <person name="Sant'Anna F.H."/>
            <person name="Ambrosini A."/>
            <person name="Souza R."/>
            <person name="Bach E."/>
            <person name="Fernandes G."/>
            <person name="Balsanelli E."/>
            <person name="Baura V.A."/>
            <person name="Souza E.M."/>
            <person name="Passaglia L."/>
        </authorList>
    </citation>
    <scope>NUCLEOTIDE SEQUENCE [LARGE SCALE GENOMIC DNA]</scope>
    <source>
        <strain evidence="3 4">P26E</strain>
    </source>
</reference>
<dbReference type="InterPro" id="IPR001119">
    <property type="entry name" value="SLH_dom"/>
</dbReference>
<organism evidence="3 4">
    <name type="scientific">Paenibacillus helianthi</name>
    <dbReference type="NCBI Taxonomy" id="1349432"/>
    <lineage>
        <taxon>Bacteria</taxon>
        <taxon>Bacillati</taxon>
        <taxon>Bacillota</taxon>
        <taxon>Bacilli</taxon>
        <taxon>Bacillales</taxon>
        <taxon>Paenibacillaceae</taxon>
        <taxon>Paenibacillus</taxon>
    </lineage>
</organism>
<accession>A0ABX3EMX5</accession>
<name>A0ABX3EMX5_9BACL</name>
<protein>
    <recommendedName>
        <fullName evidence="2">SLH domain-containing protein</fullName>
    </recommendedName>
</protein>
<dbReference type="RefSeq" id="WP_074107841.1">
    <property type="nucleotide sequence ID" value="NZ_LVWI01000042.1"/>
</dbReference>